<dbReference type="CDD" id="cd00086">
    <property type="entry name" value="homeodomain"/>
    <property type="match status" value="1"/>
</dbReference>
<dbReference type="Gene3D" id="1.10.10.60">
    <property type="entry name" value="Homeodomain-like"/>
    <property type="match status" value="1"/>
</dbReference>
<dbReference type="PROSITE" id="PS50071">
    <property type="entry name" value="HOMEOBOX_2"/>
    <property type="match status" value="1"/>
</dbReference>
<keyword evidence="1 3" id="KW-0238">DNA-binding</keyword>
<dbReference type="InterPro" id="IPR001356">
    <property type="entry name" value="HD"/>
</dbReference>
<dbReference type="SMART" id="SM00389">
    <property type="entry name" value="HOX"/>
    <property type="match status" value="1"/>
</dbReference>
<comment type="caution">
    <text evidence="6">The sequence shown here is derived from an EMBL/GenBank/DDBJ whole genome shotgun (WGS) entry which is preliminary data.</text>
</comment>
<gene>
    <name evidence="6" type="primary">HD-10_1</name>
    <name evidence="6" type="ORF">NGRA_1124</name>
</gene>
<evidence type="ECO:0000256" key="2">
    <source>
        <dbReference type="ARBA" id="ARBA00023155"/>
    </source>
</evidence>
<keyword evidence="3 4" id="KW-0539">Nucleus</keyword>
<dbReference type="Proteomes" id="UP000740883">
    <property type="component" value="Unassembled WGS sequence"/>
</dbReference>
<dbReference type="GO" id="GO:0000978">
    <property type="term" value="F:RNA polymerase II cis-regulatory region sequence-specific DNA binding"/>
    <property type="evidence" value="ECO:0007669"/>
    <property type="project" value="TreeGrafter"/>
</dbReference>
<proteinExistence type="predicted"/>
<keyword evidence="2 3" id="KW-0371">Homeobox</keyword>
<dbReference type="GO" id="GO:0006357">
    <property type="term" value="P:regulation of transcription by RNA polymerase II"/>
    <property type="evidence" value="ECO:0007669"/>
    <property type="project" value="TreeGrafter"/>
</dbReference>
<dbReference type="GO" id="GO:0030154">
    <property type="term" value="P:cell differentiation"/>
    <property type="evidence" value="ECO:0007669"/>
    <property type="project" value="TreeGrafter"/>
</dbReference>
<evidence type="ECO:0000256" key="1">
    <source>
        <dbReference type="ARBA" id="ARBA00023125"/>
    </source>
</evidence>
<dbReference type="PANTHER" id="PTHR24324:SF9">
    <property type="entry name" value="HOMEOBOX DOMAIN-CONTAINING PROTEIN"/>
    <property type="match status" value="1"/>
</dbReference>
<dbReference type="EMBL" id="SBJO01000061">
    <property type="protein sequence ID" value="KAF9763694.1"/>
    <property type="molecule type" value="Genomic_DNA"/>
</dbReference>
<dbReference type="InterPro" id="IPR009057">
    <property type="entry name" value="Homeodomain-like_sf"/>
</dbReference>
<protein>
    <submittedName>
        <fullName evidence="6">Homeobox protein HD-10</fullName>
    </submittedName>
</protein>
<feature type="domain" description="Homeobox" evidence="5">
    <location>
        <begin position="31"/>
        <end position="87"/>
    </location>
</feature>
<dbReference type="OrthoDB" id="6159439at2759"/>
<organism evidence="6 7">
    <name type="scientific">Nosema granulosis</name>
    <dbReference type="NCBI Taxonomy" id="83296"/>
    <lineage>
        <taxon>Eukaryota</taxon>
        <taxon>Fungi</taxon>
        <taxon>Fungi incertae sedis</taxon>
        <taxon>Microsporidia</taxon>
        <taxon>Nosematidae</taxon>
        <taxon>Nosema</taxon>
    </lineage>
</organism>
<dbReference type="PANTHER" id="PTHR24324">
    <property type="entry name" value="HOMEOBOX PROTEIN HHEX"/>
    <property type="match status" value="1"/>
</dbReference>
<keyword evidence="7" id="KW-1185">Reference proteome</keyword>
<evidence type="ECO:0000256" key="4">
    <source>
        <dbReference type="RuleBase" id="RU000682"/>
    </source>
</evidence>
<dbReference type="Pfam" id="PF00046">
    <property type="entry name" value="Homeodomain"/>
    <property type="match status" value="1"/>
</dbReference>
<evidence type="ECO:0000313" key="7">
    <source>
        <dbReference type="Proteomes" id="UP000740883"/>
    </source>
</evidence>
<sequence length="159" mass="19175">MDNYRGHYFDSFTRTQQGEVKNQYYDPFYVKHRKRTTKAQLRVLEKTFETCPRPDSLMRKKLGEQLGMTPRSVQVWFQNRRAKIKKQQQGGDSRLSPILSNMEQRGYKRNIEDFDLYPTNNSLTRVPIVYQNRTIQNHNYYHGDQAYYHYSNGQFNDQM</sequence>
<reference evidence="6 7" key="1">
    <citation type="journal article" date="2020" name="Genome Biol. Evol.">
        <title>Comparative genomics of strictly vertically transmitted, feminizing microsporidia endosymbionts of amphipod crustaceans.</title>
        <authorList>
            <person name="Cormier A."/>
            <person name="Chebbi M.A."/>
            <person name="Giraud I."/>
            <person name="Wattier R."/>
            <person name="Teixeira M."/>
            <person name="Gilbert C."/>
            <person name="Rigaud T."/>
            <person name="Cordaux R."/>
        </authorList>
    </citation>
    <scope>NUCLEOTIDE SEQUENCE [LARGE SCALE GENOMIC DNA]</scope>
    <source>
        <strain evidence="6 7">Ou3-Ou53</strain>
    </source>
</reference>
<comment type="subcellular location">
    <subcellularLocation>
        <location evidence="3 4">Nucleus</location>
    </subcellularLocation>
</comment>
<dbReference type="SUPFAM" id="SSF46689">
    <property type="entry name" value="Homeodomain-like"/>
    <property type="match status" value="1"/>
</dbReference>
<feature type="DNA-binding region" description="Homeobox" evidence="3">
    <location>
        <begin position="33"/>
        <end position="88"/>
    </location>
</feature>
<evidence type="ECO:0000313" key="6">
    <source>
        <dbReference type="EMBL" id="KAF9763694.1"/>
    </source>
</evidence>
<name>A0A9P6KZE4_9MICR</name>
<dbReference type="InterPro" id="IPR051000">
    <property type="entry name" value="Homeobox_DNA-bind_prot"/>
</dbReference>
<evidence type="ECO:0000259" key="5">
    <source>
        <dbReference type="PROSITE" id="PS50071"/>
    </source>
</evidence>
<evidence type="ECO:0000256" key="3">
    <source>
        <dbReference type="PROSITE-ProRule" id="PRU00108"/>
    </source>
</evidence>
<accession>A0A9P6KZE4</accession>
<dbReference type="AlphaFoldDB" id="A0A9P6KZE4"/>
<dbReference type="GO" id="GO:0005634">
    <property type="term" value="C:nucleus"/>
    <property type="evidence" value="ECO:0007669"/>
    <property type="project" value="UniProtKB-SubCell"/>
</dbReference>